<feature type="domain" description="Fido" evidence="8">
    <location>
        <begin position="55"/>
        <end position="195"/>
    </location>
</feature>
<evidence type="ECO:0000256" key="6">
    <source>
        <dbReference type="ARBA" id="ARBA00047939"/>
    </source>
</evidence>
<dbReference type="InterPro" id="IPR003812">
    <property type="entry name" value="Fido"/>
</dbReference>
<evidence type="ECO:0000256" key="2">
    <source>
        <dbReference type="ARBA" id="ARBA00022695"/>
    </source>
</evidence>
<dbReference type="Pfam" id="PF02661">
    <property type="entry name" value="Fic"/>
    <property type="match status" value="1"/>
</dbReference>
<reference evidence="9" key="1">
    <citation type="journal article" date="2021" name="PeerJ">
        <title>Extensive microbial diversity within the chicken gut microbiome revealed by metagenomics and culture.</title>
        <authorList>
            <person name="Gilroy R."/>
            <person name="Ravi A."/>
            <person name="Getino M."/>
            <person name="Pursley I."/>
            <person name="Horton D.L."/>
            <person name="Alikhan N.F."/>
            <person name="Baker D."/>
            <person name="Gharbi K."/>
            <person name="Hall N."/>
            <person name="Watson M."/>
            <person name="Adriaenssens E.M."/>
            <person name="Foster-Nyarko E."/>
            <person name="Jarju S."/>
            <person name="Secka A."/>
            <person name="Antonio M."/>
            <person name="Oren A."/>
            <person name="Chaudhuri R.R."/>
            <person name="La Ragione R."/>
            <person name="Hildebrand F."/>
            <person name="Pallen M.J."/>
        </authorList>
    </citation>
    <scope>NUCLEOTIDE SEQUENCE</scope>
    <source>
        <strain evidence="9">ChiHjej9B8-13557</strain>
    </source>
</reference>
<dbReference type="EMBL" id="DWXX01000054">
    <property type="protein sequence ID" value="HJB58664.1"/>
    <property type="molecule type" value="Genomic_DNA"/>
</dbReference>
<dbReference type="Proteomes" id="UP000824211">
    <property type="component" value="Unassembled WGS sequence"/>
</dbReference>
<dbReference type="SUPFAM" id="SSF140931">
    <property type="entry name" value="Fic-like"/>
    <property type="match status" value="1"/>
</dbReference>
<sequence length="195" mass="22194">MPYTIDPLTEGCYPGTTVLINKFDLRDAAKLREAEARIVPLKYALWQQHPPASSFDFAHYKAIHAFLFEDLYDWAGKIRTVNLSKKGTSFCPAGQIETMAAAIFGRLHAHHLFCGLPHDIFVRELTDFYQRTNELHPFREGNGRAQRLFLSELCRNAGYELDFFSIDTDLLMIATIQAANGVDSLLYQLLHEAVK</sequence>
<protein>
    <recommendedName>
        <fullName evidence="5">protein adenylyltransferase</fullName>
        <ecNumber evidence="5">2.7.7.108</ecNumber>
    </recommendedName>
</protein>
<evidence type="ECO:0000256" key="1">
    <source>
        <dbReference type="ARBA" id="ARBA00022679"/>
    </source>
</evidence>
<dbReference type="PANTHER" id="PTHR39560:SF1">
    <property type="entry name" value="PROTEIN ADENYLYLTRANSFERASE FIC-RELATED"/>
    <property type="match status" value="1"/>
</dbReference>
<evidence type="ECO:0000256" key="5">
    <source>
        <dbReference type="ARBA" id="ARBA00034531"/>
    </source>
</evidence>
<evidence type="ECO:0000256" key="7">
    <source>
        <dbReference type="ARBA" id="ARBA00048696"/>
    </source>
</evidence>
<dbReference type="EC" id="2.7.7.108" evidence="5"/>
<dbReference type="GO" id="GO:0051302">
    <property type="term" value="P:regulation of cell division"/>
    <property type="evidence" value="ECO:0007669"/>
    <property type="project" value="TreeGrafter"/>
</dbReference>
<accession>A0A9D2S791</accession>
<comment type="catalytic activity">
    <reaction evidence="7">
        <text>L-tyrosyl-[protein] + ATP = O-(5'-adenylyl)-L-tyrosyl-[protein] + diphosphate</text>
        <dbReference type="Rhea" id="RHEA:54288"/>
        <dbReference type="Rhea" id="RHEA-COMP:10136"/>
        <dbReference type="Rhea" id="RHEA-COMP:13846"/>
        <dbReference type="ChEBI" id="CHEBI:30616"/>
        <dbReference type="ChEBI" id="CHEBI:33019"/>
        <dbReference type="ChEBI" id="CHEBI:46858"/>
        <dbReference type="ChEBI" id="CHEBI:83624"/>
        <dbReference type="EC" id="2.7.7.108"/>
    </reaction>
</comment>
<reference evidence="9" key="2">
    <citation type="submission" date="2021-04" db="EMBL/GenBank/DDBJ databases">
        <authorList>
            <person name="Gilroy R."/>
        </authorList>
    </citation>
    <scope>NUCLEOTIDE SEQUENCE</scope>
    <source>
        <strain evidence="9">ChiHjej9B8-13557</strain>
    </source>
</reference>
<name>A0A9D2S791_9FIRM</name>
<keyword evidence="1" id="KW-0808">Transferase</keyword>
<dbReference type="GO" id="GO:0070733">
    <property type="term" value="F:AMPylase activity"/>
    <property type="evidence" value="ECO:0007669"/>
    <property type="project" value="UniProtKB-EC"/>
</dbReference>
<comment type="catalytic activity">
    <reaction evidence="6">
        <text>L-threonyl-[protein] + ATP = 3-O-(5'-adenylyl)-L-threonyl-[protein] + diphosphate</text>
        <dbReference type="Rhea" id="RHEA:54292"/>
        <dbReference type="Rhea" id="RHEA-COMP:11060"/>
        <dbReference type="Rhea" id="RHEA-COMP:13847"/>
        <dbReference type="ChEBI" id="CHEBI:30013"/>
        <dbReference type="ChEBI" id="CHEBI:30616"/>
        <dbReference type="ChEBI" id="CHEBI:33019"/>
        <dbReference type="ChEBI" id="CHEBI:138113"/>
        <dbReference type="EC" id="2.7.7.108"/>
    </reaction>
</comment>
<evidence type="ECO:0000256" key="4">
    <source>
        <dbReference type="ARBA" id="ARBA00022840"/>
    </source>
</evidence>
<evidence type="ECO:0000313" key="9">
    <source>
        <dbReference type="EMBL" id="HJB58664.1"/>
    </source>
</evidence>
<keyword evidence="3" id="KW-0547">Nucleotide-binding</keyword>
<comment type="caution">
    <text evidence="9">The sequence shown here is derived from an EMBL/GenBank/DDBJ whole genome shotgun (WGS) entry which is preliminary data.</text>
</comment>
<gene>
    <name evidence="9" type="ORF">H9771_03220</name>
</gene>
<dbReference type="GO" id="GO:0005524">
    <property type="term" value="F:ATP binding"/>
    <property type="evidence" value="ECO:0007669"/>
    <property type="project" value="UniProtKB-KW"/>
</dbReference>
<dbReference type="Gene3D" id="1.10.3290.10">
    <property type="entry name" value="Fido-like domain"/>
    <property type="match status" value="1"/>
</dbReference>
<dbReference type="InterPro" id="IPR036597">
    <property type="entry name" value="Fido-like_dom_sf"/>
</dbReference>
<dbReference type="PANTHER" id="PTHR39560">
    <property type="entry name" value="PROTEIN ADENYLYLTRANSFERASE FIC-RELATED"/>
    <property type="match status" value="1"/>
</dbReference>
<proteinExistence type="predicted"/>
<dbReference type="AlphaFoldDB" id="A0A9D2S791"/>
<keyword evidence="4" id="KW-0067">ATP-binding</keyword>
<organism evidence="9 10">
    <name type="scientific">Candidatus Faecalibacterium faecipullorum</name>
    <dbReference type="NCBI Taxonomy" id="2838578"/>
    <lineage>
        <taxon>Bacteria</taxon>
        <taxon>Bacillati</taxon>
        <taxon>Bacillota</taxon>
        <taxon>Clostridia</taxon>
        <taxon>Eubacteriales</taxon>
        <taxon>Oscillospiraceae</taxon>
        <taxon>Faecalibacterium</taxon>
    </lineage>
</organism>
<evidence type="ECO:0000313" key="10">
    <source>
        <dbReference type="Proteomes" id="UP000824211"/>
    </source>
</evidence>
<keyword evidence="2" id="KW-0548">Nucleotidyltransferase</keyword>
<evidence type="ECO:0000259" key="8">
    <source>
        <dbReference type="PROSITE" id="PS51459"/>
    </source>
</evidence>
<dbReference type="PROSITE" id="PS51459">
    <property type="entry name" value="FIDO"/>
    <property type="match status" value="1"/>
</dbReference>
<evidence type="ECO:0000256" key="3">
    <source>
        <dbReference type="ARBA" id="ARBA00022741"/>
    </source>
</evidence>